<evidence type="ECO:0000313" key="1">
    <source>
        <dbReference type="EMBL" id="TFW13276.1"/>
    </source>
</evidence>
<organism evidence="1 2">
    <name type="scientific">Duganella callida</name>
    <dbReference type="NCBI Taxonomy" id="2561932"/>
    <lineage>
        <taxon>Bacteria</taxon>
        <taxon>Pseudomonadati</taxon>
        <taxon>Pseudomonadota</taxon>
        <taxon>Betaproteobacteria</taxon>
        <taxon>Burkholderiales</taxon>
        <taxon>Oxalobacteraceae</taxon>
        <taxon>Telluria group</taxon>
        <taxon>Duganella</taxon>
    </lineage>
</organism>
<keyword evidence="2" id="KW-1185">Reference proteome</keyword>
<sequence length="96" mass="10973">MEMRFESQYSGWDIDISCTPRLWASGDAPRLEKYTATAHASLIDQSESGDLWVDARMQVVSLGSRSFETPAECAHILLEDVHELIDALRKYQLTRR</sequence>
<protein>
    <submittedName>
        <fullName evidence="1">Uncharacterized protein</fullName>
    </submittedName>
</protein>
<comment type="caution">
    <text evidence="1">The sequence shown here is derived from an EMBL/GenBank/DDBJ whole genome shotgun (WGS) entry which is preliminary data.</text>
</comment>
<proteinExistence type="predicted"/>
<reference evidence="1 2" key="1">
    <citation type="submission" date="2019-03" db="EMBL/GenBank/DDBJ databases">
        <title>Draft Genome Sequence of Duganella callidus sp. nov., a Novel Duganella Species Isolated from Cultivated Soil.</title>
        <authorList>
            <person name="Raths R."/>
            <person name="Peta V."/>
            <person name="Bucking H."/>
        </authorList>
    </citation>
    <scope>NUCLEOTIDE SEQUENCE [LARGE SCALE GENOMIC DNA]</scope>
    <source>
        <strain evidence="1 2">DN04</strain>
    </source>
</reference>
<dbReference type="RefSeq" id="WP_135205047.1">
    <property type="nucleotide sequence ID" value="NZ_SPVG01000276.1"/>
</dbReference>
<dbReference type="EMBL" id="SPVG01000276">
    <property type="protein sequence ID" value="TFW13276.1"/>
    <property type="molecule type" value="Genomic_DNA"/>
</dbReference>
<gene>
    <name evidence="1" type="ORF">E4L98_29170</name>
</gene>
<dbReference type="AlphaFoldDB" id="A0A4Y9RZS4"/>
<dbReference type="OrthoDB" id="8780382at2"/>
<accession>A0A4Y9RZS4</accession>
<evidence type="ECO:0000313" key="2">
    <source>
        <dbReference type="Proteomes" id="UP000297729"/>
    </source>
</evidence>
<dbReference type="Proteomes" id="UP000297729">
    <property type="component" value="Unassembled WGS sequence"/>
</dbReference>
<name>A0A4Y9RZS4_9BURK</name>